<evidence type="ECO:0000256" key="1">
    <source>
        <dbReference type="SAM" id="MobiDB-lite"/>
    </source>
</evidence>
<accession>A0A7D5LD82</accession>
<organism evidence="2 3">
    <name type="scientific">Halorarum salinum</name>
    <dbReference type="NCBI Taxonomy" id="2743089"/>
    <lineage>
        <taxon>Archaea</taxon>
        <taxon>Methanobacteriati</taxon>
        <taxon>Methanobacteriota</taxon>
        <taxon>Stenosarchaea group</taxon>
        <taxon>Halobacteria</taxon>
        <taxon>Halobacteriales</taxon>
        <taxon>Haloferacaceae</taxon>
        <taxon>Halorarum</taxon>
    </lineage>
</organism>
<feature type="region of interest" description="Disordered" evidence="1">
    <location>
        <begin position="1"/>
        <end position="56"/>
    </location>
</feature>
<dbReference type="AlphaFoldDB" id="A0A7D5LD82"/>
<protein>
    <submittedName>
        <fullName evidence="2">Uncharacterized protein</fullName>
    </submittedName>
</protein>
<feature type="compositionally biased region" description="Basic and acidic residues" evidence="1">
    <location>
        <begin position="26"/>
        <end position="46"/>
    </location>
</feature>
<gene>
    <name evidence="2" type="ORF">HUG12_18590</name>
</gene>
<dbReference type="RefSeq" id="WP_179270211.1">
    <property type="nucleotide sequence ID" value="NZ_CP058579.1"/>
</dbReference>
<evidence type="ECO:0000313" key="2">
    <source>
        <dbReference type="EMBL" id="QLG63627.1"/>
    </source>
</evidence>
<dbReference type="KEGG" id="halu:HUG12_18590"/>
<dbReference type="Proteomes" id="UP000509626">
    <property type="component" value="Chromosome"/>
</dbReference>
<keyword evidence="3" id="KW-1185">Reference proteome</keyword>
<feature type="compositionally biased region" description="Acidic residues" evidence="1">
    <location>
        <begin position="47"/>
        <end position="56"/>
    </location>
</feature>
<evidence type="ECO:0000313" key="3">
    <source>
        <dbReference type="Proteomes" id="UP000509626"/>
    </source>
</evidence>
<proteinExistence type="predicted"/>
<sequence length="56" mass="6212">MTRPAPTDRQAARTDEEGAPLVPDLGGRDRSGERGPRPGRPRRPDPFELDLMEDAE</sequence>
<dbReference type="GeneID" id="56039511"/>
<name>A0A7D5LD82_9EURY</name>
<dbReference type="EMBL" id="CP058579">
    <property type="protein sequence ID" value="QLG63627.1"/>
    <property type="molecule type" value="Genomic_DNA"/>
</dbReference>
<reference evidence="2 3" key="1">
    <citation type="submission" date="2020-06" db="EMBL/GenBank/DDBJ databases">
        <title>NJ-3-1, isolated from saline soil.</title>
        <authorList>
            <person name="Cui H.L."/>
            <person name="Shi X."/>
        </authorList>
    </citation>
    <scope>NUCLEOTIDE SEQUENCE [LARGE SCALE GENOMIC DNA]</scope>
    <source>
        <strain evidence="2 3">NJ-3-1</strain>
    </source>
</reference>